<comment type="function">
    <text evidence="8">Participates in processes of transmission and amplification of the visual signal. cGMP-PDEs are the effector molecules in G-protein-mediated phototransduction in vertebrate rods and cones.</text>
</comment>
<dbReference type="SUPFAM" id="SSF54236">
    <property type="entry name" value="Ubiquitin-like"/>
    <property type="match status" value="1"/>
</dbReference>
<dbReference type="Pfam" id="PF21712">
    <property type="entry name" value="RASSF8-10_RA"/>
    <property type="match status" value="1"/>
</dbReference>
<dbReference type="InterPro" id="IPR033593">
    <property type="entry name" value="N-RASSF"/>
</dbReference>
<evidence type="ECO:0000256" key="10">
    <source>
        <dbReference type="SAM" id="MobiDB-lite"/>
    </source>
</evidence>
<organism evidence="12 13">
    <name type="scientific">Hippocampus comes</name>
    <name type="common">Tiger tail seahorse</name>
    <dbReference type="NCBI Taxonomy" id="109280"/>
    <lineage>
        <taxon>Eukaryota</taxon>
        <taxon>Metazoa</taxon>
        <taxon>Chordata</taxon>
        <taxon>Craniata</taxon>
        <taxon>Vertebrata</taxon>
        <taxon>Euteleostomi</taxon>
        <taxon>Actinopterygii</taxon>
        <taxon>Neopterygii</taxon>
        <taxon>Teleostei</taxon>
        <taxon>Neoteleostei</taxon>
        <taxon>Acanthomorphata</taxon>
        <taxon>Syngnathiaria</taxon>
        <taxon>Syngnathiformes</taxon>
        <taxon>Syngnathoidei</taxon>
        <taxon>Syngnathidae</taxon>
        <taxon>Hippocampus</taxon>
    </lineage>
</organism>
<evidence type="ECO:0000313" key="12">
    <source>
        <dbReference type="Ensembl" id="ENSHCOP00000013036.1"/>
    </source>
</evidence>
<evidence type="ECO:0000256" key="2">
    <source>
        <dbReference type="ARBA" id="ARBA00006377"/>
    </source>
</evidence>
<reference evidence="12" key="1">
    <citation type="submission" date="2025-08" db="UniProtKB">
        <authorList>
            <consortium name="Ensembl"/>
        </authorList>
    </citation>
    <scope>IDENTIFICATION</scope>
</reference>
<keyword evidence="13" id="KW-1185">Reference proteome</keyword>
<keyword evidence="4" id="KW-0140">cGMP</keyword>
<feature type="region of interest" description="Disordered" evidence="10">
    <location>
        <begin position="401"/>
        <end position="437"/>
    </location>
</feature>
<dbReference type="AlphaFoldDB" id="A0A3Q2Y635"/>
<dbReference type="Proteomes" id="UP000264820">
    <property type="component" value="Unplaced"/>
</dbReference>
<proteinExistence type="inferred from homology"/>
<dbReference type="Gene3D" id="4.10.1120.10">
    <property type="entry name" value="Retinal cGMP phosphodiesterase, gamma subunit"/>
    <property type="match status" value="1"/>
</dbReference>
<evidence type="ECO:0000256" key="3">
    <source>
        <dbReference type="ARBA" id="ARBA00012319"/>
    </source>
</evidence>
<evidence type="ECO:0000256" key="4">
    <source>
        <dbReference type="ARBA" id="ARBA00022535"/>
    </source>
</evidence>
<evidence type="ECO:0000256" key="1">
    <source>
        <dbReference type="ARBA" id="ARBA00000583"/>
    </source>
</evidence>
<keyword evidence="9" id="KW-0175">Coiled coil</keyword>
<evidence type="ECO:0000256" key="5">
    <source>
        <dbReference type="ARBA" id="ARBA00022606"/>
    </source>
</evidence>
<dbReference type="GO" id="GO:0007165">
    <property type="term" value="P:signal transduction"/>
    <property type="evidence" value="ECO:0007669"/>
    <property type="project" value="InterPro"/>
</dbReference>
<dbReference type="GO" id="GO:0047555">
    <property type="term" value="F:3',5'-cyclic-GMP phosphodiesterase activity"/>
    <property type="evidence" value="ECO:0007669"/>
    <property type="project" value="UniProtKB-EC"/>
</dbReference>
<dbReference type="InterPro" id="IPR048945">
    <property type="entry name" value="RASSF8/10_RA"/>
</dbReference>
<dbReference type="SMART" id="SM00314">
    <property type="entry name" value="RA"/>
    <property type="match status" value="1"/>
</dbReference>
<dbReference type="EC" id="3.1.4.35" evidence="3"/>
<protein>
    <recommendedName>
        <fullName evidence="3">3',5'-cyclic-GMP phosphodiesterase</fullName>
        <ecNumber evidence="3">3.1.4.35</ecNumber>
    </recommendedName>
</protein>
<feature type="region of interest" description="Disordered" evidence="10">
    <location>
        <begin position="82"/>
        <end position="162"/>
    </location>
</feature>
<feature type="domain" description="Ras-associating" evidence="11">
    <location>
        <begin position="1"/>
        <end position="82"/>
    </location>
</feature>
<dbReference type="InterPro" id="IPR006952">
    <property type="entry name" value="PDE6_gamma"/>
</dbReference>
<accession>A0A3Q2Y635</accession>
<comment type="similarity">
    <text evidence="2">Belongs to the rod/cone cGMP-PDE gamma subunit family.</text>
</comment>
<dbReference type="Ensembl" id="ENSHCOT00000020250.1">
    <property type="protein sequence ID" value="ENSHCOP00000013036.1"/>
    <property type="gene ID" value="ENSHCOG00000016114.1"/>
</dbReference>
<feature type="compositionally biased region" description="Basic and acidic residues" evidence="10">
    <location>
        <begin position="108"/>
        <end position="117"/>
    </location>
</feature>
<evidence type="ECO:0000256" key="8">
    <source>
        <dbReference type="ARBA" id="ARBA00025377"/>
    </source>
</evidence>
<feature type="coiled-coil region" evidence="9">
    <location>
        <begin position="173"/>
        <end position="200"/>
    </location>
</feature>
<comment type="catalytic activity">
    <reaction evidence="1">
        <text>3',5'-cyclic GMP + H2O = GMP + H(+)</text>
        <dbReference type="Rhea" id="RHEA:16957"/>
        <dbReference type="ChEBI" id="CHEBI:15377"/>
        <dbReference type="ChEBI" id="CHEBI:15378"/>
        <dbReference type="ChEBI" id="CHEBI:57746"/>
        <dbReference type="ChEBI" id="CHEBI:58115"/>
        <dbReference type="EC" id="3.1.4.35"/>
    </reaction>
</comment>
<dbReference type="GeneTree" id="ENSGT00390000013260"/>
<feature type="compositionally biased region" description="Low complexity" evidence="10">
    <location>
        <begin position="401"/>
        <end position="411"/>
    </location>
</feature>
<dbReference type="InterPro" id="IPR029071">
    <property type="entry name" value="Ubiquitin-like_domsf"/>
</dbReference>
<dbReference type="GO" id="GO:0030553">
    <property type="term" value="F:cGMP binding"/>
    <property type="evidence" value="ECO:0007669"/>
    <property type="project" value="InterPro"/>
</dbReference>
<evidence type="ECO:0000259" key="11">
    <source>
        <dbReference type="PROSITE" id="PS50200"/>
    </source>
</evidence>
<feature type="coiled-coil region" evidence="9">
    <location>
        <begin position="234"/>
        <end position="261"/>
    </location>
</feature>
<keyword evidence="6" id="KW-0378">Hydrolase</keyword>
<dbReference type="PANTHER" id="PTHR15286">
    <property type="entry name" value="RAS-ASSOCIATING DOMAIN CONTAINING PROTEIN"/>
    <property type="match status" value="1"/>
</dbReference>
<evidence type="ECO:0000256" key="9">
    <source>
        <dbReference type="SAM" id="Coils"/>
    </source>
</evidence>
<reference evidence="12" key="2">
    <citation type="submission" date="2025-09" db="UniProtKB">
        <authorList>
            <consortium name="Ensembl"/>
        </authorList>
    </citation>
    <scope>IDENTIFICATION</scope>
</reference>
<dbReference type="InterPro" id="IPR000159">
    <property type="entry name" value="RA_dom"/>
</dbReference>
<sequence length="468" mass="53449">MEMKVWVEDTVRVVCGISQTTSCQDVVISLAQAIGQTGRYILISKLRGTERKLGADECPLQHLNKLGQLATEVQFILRRTGPSLSDGQEKKSRVIHPALLKPQVSESSQRREPEKTHTFHLSVPTVSRRTKSKQALESPREPNASPVNFLDPHDPPKVNGTSFSSKEEIFRQILQQQRMLKDLQLHLKDLEDETEWWEHETASATIPGRNSGYAEELDRLEQWFEHNEAEQMQSQLWRERLQEQLDREQELQNDLHQIQTSVLDHNYRIEEVVGHLSHLERNMQLESSQVNAQHSEGILRTLQWELSHRMQQSKEMDDTLSSTLKELQTAEDKLRGKWETIEELKKELRQCNLQHFIQQTSGTPLVDQTTSLPVNETFLRNAGIMEGDKPAGAIYKMNGAAEPEGANANPPKSKEKETRLFKSKPPKAGQKEFDDVPGMDGIRDAEVICPWEAFGDMELSDLAQFGIV</sequence>
<keyword evidence="7" id="KW-0844">Vision</keyword>
<dbReference type="PROSITE" id="PS50200">
    <property type="entry name" value="RA"/>
    <property type="match status" value="1"/>
</dbReference>
<evidence type="ECO:0000256" key="7">
    <source>
        <dbReference type="ARBA" id="ARBA00023305"/>
    </source>
</evidence>
<evidence type="ECO:0000256" key="6">
    <source>
        <dbReference type="ARBA" id="ARBA00022801"/>
    </source>
</evidence>
<keyword evidence="5" id="KW-0716">Sensory transduction</keyword>
<dbReference type="PANTHER" id="PTHR15286:SF11">
    <property type="entry name" value="RAS ASSOCIATION DOMAIN-CONTAINING PROTEIN 7"/>
    <property type="match status" value="1"/>
</dbReference>
<evidence type="ECO:0000313" key="13">
    <source>
        <dbReference type="Proteomes" id="UP000264820"/>
    </source>
</evidence>
<dbReference type="OMA" id="ELMHAEH"/>
<dbReference type="GO" id="GO:0007601">
    <property type="term" value="P:visual perception"/>
    <property type="evidence" value="ECO:0007669"/>
    <property type="project" value="UniProtKB-KW"/>
</dbReference>
<dbReference type="InterPro" id="IPR037030">
    <property type="entry name" value="PDE6_gamma_sf"/>
</dbReference>
<name>A0A3Q2Y635_HIPCM</name>
<dbReference type="Gene3D" id="3.10.20.90">
    <property type="entry name" value="Phosphatidylinositol 3-kinase Catalytic Subunit, Chain A, domain 1"/>
    <property type="match status" value="1"/>
</dbReference>
<dbReference type="Pfam" id="PF04868">
    <property type="entry name" value="PDE6_gamma"/>
    <property type="match status" value="1"/>
</dbReference>